<dbReference type="InterPro" id="IPR002934">
    <property type="entry name" value="Polymerase_NTP_transf_dom"/>
</dbReference>
<reference evidence="2 3" key="1">
    <citation type="submission" date="2019-07" db="EMBL/GenBank/DDBJ databases">
        <title>Tepidimonas taiwanensis I1-1 draft genome.</title>
        <authorList>
            <person name="Da Costa M.S."/>
            <person name="Froufe H.J.C."/>
            <person name="Egas C."/>
            <person name="Albuquerque L."/>
        </authorList>
    </citation>
    <scope>NUCLEOTIDE SEQUENCE [LARGE SCALE GENOMIC DNA]</scope>
    <source>
        <strain evidence="2 3">I1-1</strain>
    </source>
</reference>
<dbReference type="Proteomes" id="UP000317763">
    <property type="component" value="Unassembled WGS sequence"/>
</dbReference>
<gene>
    <name evidence="2" type="ORF">Ttaiw_02533</name>
</gene>
<dbReference type="EMBL" id="VJOM01000049">
    <property type="protein sequence ID" value="TSE28687.1"/>
    <property type="molecule type" value="Genomic_DNA"/>
</dbReference>
<evidence type="ECO:0000313" key="3">
    <source>
        <dbReference type="Proteomes" id="UP000317763"/>
    </source>
</evidence>
<name>A0A554WYN3_9BURK</name>
<dbReference type="InterPro" id="IPR043519">
    <property type="entry name" value="NT_sf"/>
</dbReference>
<dbReference type="GO" id="GO:0016779">
    <property type="term" value="F:nucleotidyltransferase activity"/>
    <property type="evidence" value="ECO:0007669"/>
    <property type="project" value="InterPro"/>
</dbReference>
<feature type="domain" description="Polymerase nucleotidyl transferase" evidence="1">
    <location>
        <begin position="16"/>
        <end position="99"/>
    </location>
</feature>
<comment type="caution">
    <text evidence="2">The sequence shown here is derived from an EMBL/GenBank/DDBJ whole genome shotgun (WGS) entry which is preliminary data.</text>
</comment>
<dbReference type="OrthoDB" id="9808659at2"/>
<dbReference type="CDD" id="cd05403">
    <property type="entry name" value="NT_KNTase_like"/>
    <property type="match status" value="1"/>
</dbReference>
<sequence length="101" mass="10878">MTAARTLQLTDAQRATLRRALDATVPGARVAVFGSRATGRARPFSDVDLLILDPSPLPWAQRLALLDALEASDLPFRVDVVEAATVPDAMRERILAEAIAL</sequence>
<dbReference type="SUPFAM" id="SSF81301">
    <property type="entry name" value="Nucleotidyltransferase"/>
    <property type="match status" value="1"/>
</dbReference>
<evidence type="ECO:0000259" key="1">
    <source>
        <dbReference type="Pfam" id="PF01909"/>
    </source>
</evidence>
<dbReference type="AlphaFoldDB" id="A0A554WYN3"/>
<dbReference type="Gene3D" id="3.30.460.10">
    <property type="entry name" value="Beta Polymerase, domain 2"/>
    <property type="match status" value="1"/>
</dbReference>
<dbReference type="Pfam" id="PF01909">
    <property type="entry name" value="NTP_transf_2"/>
    <property type="match status" value="1"/>
</dbReference>
<dbReference type="RefSeq" id="WP_043702191.1">
    <property type="nucleotide sequence ID" value="NZ_CP083911.1"/>
</dbReference>
<keyword evidence="3" id="KW-1185">Reference proteome</keyword>
<proteinExistence type="predicted"/>
<keyword evidence="2" id="KW-0808">Transferase</keyword>
<organism evidence="2 3">
    <name type="scientific">Tepidimonas taiwanensis</name>
    <dbReference type="NCBI Taxonomy" id="307486"/>
    <lineage>
        <taxon>Bacteria</taxon>
        <taxon>Pseudomonadati</taxon>
        <taxon>Pseudomonadota</taxon>
        <taxon>Betaproteobacteria</taxon>
        <taxon>Burkholderiales</taxon>
        <taxon>Tepidimonas</taxon>
    </lineage>
</organism>
<evidence type="ECO:0000313" key="2">
    <source>
        <dbReference type="EMBL" id="TSE28687.1"/>
    </source>
</evidence>
<protein>
    <submittedName>
        <fullName evidence="2">Nucleotidyltransferase domain protein</fullName>
    </submittedName>
</protein>
<dbReference type="STRING" id="307486.GCA_000807215_02540"/>
<accession>A0A554WYN3</accession>